<sequence length="134" mass="15303">MKFFRAVLIGLIIWVLGVSIFLLSYFFPIMKDLDFQANLVLSLVVLPLVWAGAWMYYQKRDTIHGLKLGMVLFATSALMDALVTVPYLMVPFGGSYYSFFTAPGFWLIGTEFIITTVLFWYFRVKSESGTIINT</sequence>
<keyword evidence="1" id="KW-0472">Membrane</keyword>
<name>A0A444VM22_9FLAO</name>
<evidence type="ECO:0008006" key="4">
    <source>
        <dbReference type="Google" id="ProtNLM"/>
    </source>
</evidence>
<dbReference type="RefSeq" id="WP_129653391.1">
    <property type="nucleotide sequence ID" value="NZ_ML142908.1"/>
</dbReference>
<proteinExistence type="predicted"/>
<evidence type="ECO:0000256" key="1">
    <source>
        <dbReference type="SAM" id="Phobius"/>
    </source>
</evidence>
<feature type="transmembrane region" description="Helical" evidence="1">
    <location>
        <begin position="96"/>
        <end position="122"/>
    </location>
</feature>
<feature type="transmembrane region" description="Helical" evidence="1">
    <location>
        <begin position="39"/>
        <end position="57"/>
    </location>
</feature>
<dbReference type="InterPro" id="IPR020509">
    <property type="entry name" value="Uncharacterised_YnzE"/>
</dbReference>
<keyword evidence="1" id="KW-1133">Transmembrane helix</keyword>
<keyword evidence="1" id="KW-0812">Transmembrane</keyword>
<reference evidence="2 3" key="1">
    <citation type="submission" date="2014-04" db="EMBL/GenBank/DDBJ databases">
        <title>Whole genome of Muricauda olearia.</title>
        <authorList>
            <person name="Zhang X.-H."/>
            <person name="Tang K."/>
        </authorList>
    </citation>
    <scope>NUCLEOTIDE SEQUENCE [LARGE SCALE GENOMIC DNA]</scope>
    <source>
        <strain evidence="2 3">Th120</strain>
    </source>
</reference>
<gene>
    <name evidence="2" type="ORF">DN53_08015</name>
</gene>
<keyword evidence="3" id="KW-1185">Reference proteome</keyword>
<protein>
    <recommendedName>
        <fullName evidence="4">DUF5367 domain-containing protein</fullName>
    </recommendedName>
</protein>
<accession>A0A444VM22</accession>
<evidence type="ECO:0000313" key="3">
    <source>
        <dbReference type="Proteomes" id="UP000290261"/>
    </source>
</evidence>
<feature type="transmembrane region" description="Helical" evidence="1">
    <location>
        <begin position="69"/>
        <end position="90"/>
    </location>
</feature>
<comment type="caution">
    <text evidence="2">The sequence shown here is derived from an EMBL/GenBank/DDBJ whole genome shotgun (WGS) entry which is preliminary data.</text>
</comment>
<dbReference type="Pfam" id="PF17329">
    <property type="entry name" value="DUF5367"/>
    <property type="match status" value="1"/>
</dbReference>
<organism evidence="2 3">
    <name type="scientific">Flagellimonas olearia</name>
    <dbReference type="NCBI Taxonomy" id="552546"/>
    <lineage>
        <taxon>Bacteria</taxon>
        <taxon>Pseudomonadati</taxon>
        <taxon>Bacteroidota</taxon>
        <taxon>Flavobacteriia</taxon>
        <taxon>Flavobacteriales</taxon>
        <taxon>Flavobacteriaceae</taxon>
        <taxon>Flagellimonas</taxon>
    </lineage>
</organism>
<dbReference type="Proteomes" id="UP000290261">
    <property type="component" value="Unassembled WGS sequence"/>
</dbReference>
<dbReference type="EMBL" id="JJMP01000003">
    <property type="protein sequence ID" value="RYC51825.1"/>
    <property type="molecule type" value="Genomic_DNA"/>
</dbReference>
<evidence type="ECO:0000313" key="2">
    <source>
        <dbReference type="EMBL" id="RYC51825.1"/>
    </source>
</evidence>
<feature type="transmembrane region" description="Helical" evidence="1">
    <location>
        <begin position="7"/>
        <end position="27"/>
    </location>
</feature>
<dbReference type="AlphaFoldDB" id="A0A444VM22"/>